<feature type="compositionally biased region" description="Low complexity" evidence="1">
    <location>
        <begin position="415"/>
        <end position="424"/>
    </location>
</feature>
<dbReference type="InterPro" id="IPR027417">
    <property type="entry name" value="P-loop_NTPase"/>
</dbReference>
<evidence type="ECO:0000256" key="1">
    <source>
        <dbReference type="SAM" id="MobiDB-lite"/>
    </source>
</evidence>
<protein>
    <recommendedName>
        <fullName evidence="2">Dynamin stalk domain-containing protein</fullName>
    </recommendedName>
</protein>
<name>A0A9P6G6G4_9PLEO</name>
<dbReference type="Pfam" id="PF14441">
    <property type="entry name" value="OTT_1508_deam"/>
    <property type="match status" value="1"/>
</dbReference>
<accession>A0A9P6G6G4</accession>
<dbReference type="InterPro" id="IPR000375">
    <property type="entry name" value="Dynamin_stalk"/>
</dbReference>
<dbReference type="Pfam" id="PF01031">
    <property type="entry name" value="Dynamin_M"/>
    <property type="match status" value="1"/>
</dbReference>
<dbReference type="AlphaFoldDB" id="A0A9P6G6G4"/>
<sequence length="672" mass="75634">MLSPNTAQPGRSVWTQIDRETFENDLDSLHNTNFVLGPHTLQEEDWPRPRTSEILPFAIEKQLADDIAFVSAYDYGVRFVTAAAIEASECDGLIVRLAANEGVCATVVDALTRLFSTLERCAKKAISREQCREDAFNIHENGPDRPALSERLKAYTKILKRQSAKTEELHRQVAAFHVAFLDVENSEAETGKIRRVVMEAFQLTVNGVSLSVRLESAGFPPSAMDSREIREINKIANYWRVCHSLAHLSRSYRTLFSKITLKEIEPFAPSVRLGSHKRRYVHAEIQLLAYYERRGPWNWPRVLGASKEACFLCNSFINAHGFFFVSKAHRQIYSQWTIPDLADYSAESLNRLQRTLTTVYQDVASALKQARCDRKFRAFPLQSSINLLHPRYPTPSVTTIHSLPSEATDIPSGTVSPSSPHLSPVSLESVMSRISQLSLNQHSPLSAVSMSIPPKGSSDNTSGEEAPDCTEDHHLYVSLECSSTDSPATKTFSTASVNQKYLPSSIVGQTDHLLDLNTLAVGEEIVLPNLTDPDEYISAGAEMSVILTYFQMDPPRALPSRPTKRIQEDRWFEERTELTFARVKARSFGRCRSRWHVPPILRANITKCDALQPGDEQGVLRIAKNEVEKLTHGWFVVKNRSTQEIIAGVTIKERHKRENHLFLNKSPMDSFA</sequence>
<feature type="region of interest" description="Disordered" evidence="1">
    <location>
        <begin position="446"/>
        <end position="469"/>
    </location>
</feature>
<gene>
    <name evidence="3" type="ORF">PMIN01_11929</name>
</gene>
<evidence type="ECO:0000259" key="2">
    <source>
        <dbReference type="Pfam" id="PF01031"/>
    </source>
</evidence>
<comment type="caution">
    <text evidence="3">The sequence shown here is derived from an EMBL/GenBank/DDBJ whole genome shotgun (WGS) entry which is preliminary data.</text>
</comment>
<dbReference type="Proteomes" id="UP000756921">
    <property type="component" value="Unassembled WGS sequence"/>
</dbReference>
<dbReference type="InterPro" id="IPR027796">
    <property type="entry name" value="OTT_1508_deam-like"/>
</dbReference>
<feature type="region of interest" description="Disordered" evidence="1">
    <location>
        <begin position="398"/>
        <end position="424"/>
    </location>
</feature>
<dbReference type="OrthoDB" id="3795530at2759"/>
<feature type="domain" description="Dynamin stalk" evidence="2">
    <location>
        <begin position="619"/>
        <end position="665"/>
    </location>
</feature>
<keyword evidence="4" id="KW-1185">Reference proteome</keyword>
<evidence type="ECO:0000313" key="4">
    <source>
        <dbReference type="Proteomes" id="UP000756921"/>
    </source>
</evidence>
<dbReference type="EMBL" id="WJXW01000015">
    <property type="protein sequence ID" value="KAF9729996.1"/>
    <property type="molecule type" value="Genomic_DNA"/>
</dbReference>
<organism evidence="3 4">
    <name type="scientific">Paraphaeosphaeria minitans</name>
    <dbReference type="NCBI Taxonomy" id="565426"/>
    <lineage>
        <taxon>Eukaryota</taxon>
        <taxon>Fungi</taxon>
        <taxon>Dikarya</taxon>
        <taxon>Ascomycota</taxon>
        <taxon>Pezizomycotina</taxon>
        <taxon>Dothideomycetes</taxon>
        <taxon>Pleosporomycetidae</taxon>
        <taxon>Pleosporales</taxon>
        <taxon>Massarineae</taxon>
        <taxon>Didymosphaeriaceae</taxon>
        <taxon>Paraphaeosphaeria</taxon>
    </lineage>
</organism>
<reference evidence="3" key="1">
    <citation type="journal article" date="2020" name="Mol. Plant Microbe Interact.">
        <title>Genome Sequence of the Biocontrol Agent Coniothyrium minitans strain Conio (IMI 134523).</title>
        <authorList>
            <person name="Patel D."/>
            <person name="Shittu T.A."/>
            <person name="Baroncelli R."/>
            <person name="Muthumeenakshi S."/>
            <person name="Osborne T.H."/>
            <person name="Janganan T.K."/>
            <person name="Sreenivasaprasad S."/>
        </authorList>
    </citation>
    <scope>NUCLEOTIDE SEQUENCE</scope>
    <source>
        <strain evidence="3">Conio</strain>
    </source>
</reference>
<proteinExistence type="predicted"/>
<evidence type="ECO:0000313" key="3">
    <source>
        <dbReference type="EMBL" id="KAF9729996.1"/>
    </source>
</evidence>
<dbReference type="Gene3D" id="3.40.50.300">
    <property type="entry name" value="P-loop containing nucleotide triphosphate hydrolases"/>
    <property type="match status" value="1"/>
</dbReference>